<keyword evidence="7" id="KW-1185">Reference proteome</keyword>
<dbReference type="PANTHER" id="PTHR30570">
    <property type="entry name" value="PERIPLASMIC PHOSPHATE BINDING COMPONENT OF PHOSPHATE ABC TRANSPORTER"/>
    <property type="match status" value="1"/>
</dbReference>
<organism evidence="6 7">
    <name type="scientific">Aquipluma nitroreducens</name>
    <dbReference type="NCBI Taxonomy" id="2010828"/>
    <lineage>
        <taxon>Bacteria</taxon>
        <taxon>Pseudomonadati</taxon>
        <taxon>Bacteroidota</taxon>
        <taxon>Bacteroidia</taxon>
        <taxon>Marinilabiliales</taxon>
        <taxon>Prolixibacteraceae</taxon>
        <taxon>Aquipluma</taxon>
    </lineage>
</organism>
<name>A0A5K7S9W2_9BACT</name>
<evidence type="ECO:0000313" key="7">
    <source>
        <dbReference type="Proteomes" id="UP001193389"/>
    </source>
</evidence>
<keyword evidence="3 4" id="KW-0732">Signal</keyword>
<evidence type="ECO:0000256" key="3">
    <source>
        <dbReference type="ARBA" id="ARBA00022729"/>
    </source>
</evidence>
<dbReference type="GO" id="GO:0042301">
    <property type="term" value="F:phosphate ion binding"/>
    <property type="evidence" value="ECO:0007669"/>
    <property type="project" value="UniProtKB-UniRule"/>
</dbReference>
<dbReference type="CDD" id="cd13653">
    <property type="entry name" value="PBP2_phosphate_like_1"/>
    <property type="match status" value="1"/>
</dbReference>
<evidence type="ECO:0000256" key="4">
    <source>
        <dbReference type="RuleBase" id="RU367119"/>
    </source>
</evidence>
<dbReference type="Gene3D" id="3.40.190.10">
    <property type="entry name" value="Periplasmic binding protein-like II"/>
    <property type="match status" value="2"/>
</dbReference>
<proteinExistence type="inferred from homology"/>
<dbReference type="NCBIfam" id="TIGR02136">
    <property type="entry name" value="ptsS_2"/>
    <property type="match status" value="1"/>
</dbReference>
<dbReference type="AlphaFoldDB" id="A0A5K7S9W2"/>
<feature type="signal peptide" evidence="4">
    <location>
        <begin position="1"/>
        <end position="24"/>
    </location>
</feature>
<dbReference type="InterPro" id="IPR011862">
    <property type="entry name" value="Phos-bd"/>
</dbReference>
<sequence>MKTLNIKKFAIIAILLGMVGFAFAPASNKIVVKGSDTLVILAQKWAEVYMKSNPNTAIQVTGGGSGVGISALINGATDIANASRKMKASEKDKLKARYNTLGVEVACAKDGITVYLNPSNKVKELTIKQLGDMFSGKITNWKQVGGADADIKLYGRENSSGTYVFFQENVVKGDYASNCQTLPGTAAVVNAVKKDPNGIGYGGAAYAEGIEICKVKKDENSPAYAANAETIKNGQYPISRYLFMYLKNKPTGELKKYIDWILSPEGQKMVVEVGYFPVK</sequence>
<dbReference type="GO" id="GO:0006817">
    <property type="term" value="P:phosphate ion transport"/>
    <property type="evidence" value="ECO:0007669"/>
    <property type="project" value="UniProtKB-UniRule"/>
</dbReference>
<dbReference type="SUPFAM" id="SSF53850">
    <property type="entry name" value="Periplasmic binding protein-like II"/>
    <property type="match status" value="1"/>
</dbReference>
<feature type="domain" description="PBP" evidence="5">
    <location>
        <begin position="24"/>
        <end position="265"/>
    </location>
</feature>
<dbReference type="EMBL" id="AP018694">
    <property type="protein sequence ID" value="BBE18371.1"/>
    <property type="molecule type" value="Genomic_DNA"/>
</dbReference>
<dbReference type="KEGG" id="anf:AQPE_2533"/>
<keyword evidence="2 4" id="KW-0813">Transport</keyword>
<dbReference type="Pfam" id="PF12849">
    <property type="entry name" value="PBP_like_2"/>
    <property type="match status" value="1"/>
</dbReference>
<dbReference type="RefSeq" id="WP_318351283.1">
    <property type="nucleotide sequence ID" value="NZ_AP018694.1"/>
</dbReference>
<dbReference type="InterPro" id="IPR024370">
    <property type="entry name" value="PBP_domain"/>
</dbReference>
<feature type="chain" id="PRO_5027162498" description="Phosphate-binding protein" evidence="4">
    <location>
        <begin position="25"/>
        <end position="279"/>
    </location>
</feature>
<comment type="function">
    <text evidence="4">Involved in the system for phosphate transport across the cytoplasmic membrane.</text>
</comment>
<keyword evidence="4" id="KW-0592">Phosphate transport</keyword>
<evidence type="ECO:0000256" key="2">
    <source>
        <dbReference type="ARBA" id="ARBA00022448"/>
    </source>
</evidence>
<comment type="similarity">
    <text evidence="1 4">Belongs to the PstS family.</text>
</comment>
<dbReference type="InterPro" id="IPR050811">
    <property type="entry name" value="Phosphate_ABC_transporter"/>
</dbReference>
<gene>
    <name evidence="6" type="ORF">AQPE_2533</name>
</gene>
<reference evidence="6" key="1">
    <citation type="journal article" date="2020" name="Int. J. Syst. Evol. Microbiol.">
        <title>Aquipluma nitroreducens gen. nov. sp. nov., a novel facultatively anaerobic bacterium isolated from a freshwater lake.</title>
        <authorList>
            <person name="Watanabe M."/>
            <person name="Kojima H."/>
            <person name="Fukui M."/>
        </authorList>
    </citation>
    <scope>NUCLEOTIDE SEQUENCE</scope>
    <source>
        <strain evidence="6">MeG22</strain>
    </source>
</reference>
<protein>
    <recommendedName>
        <fullName evidence="4">Phosphate-binding protein</fullName>
    </recommendedName>
</protein>
<evidence type="ECO:0000256" key="1">
    <source>
        <dbReference type="ARBA" id="ARBA00008725"/>
    </source>
</evidence>
<evidence type="ECO:0000259" key="5">
    <source>
        <dbReference type="Pfam" id="PF12849"/>
    </source>
</evidence>
<dbReference type="PANTHER" id="PTHR30570:SF1">
    <property type="entry name" value="PHOSPHATE-BINDING PROTEIN PSTS"/>
    <property type="match status" value="1"/>
</dbReference>
<evidence type="ECO:0000313" key="6">
    <source>
        <dbReference type="EMBL" id="BBE18371.1"/>
    </source>
</evidence>
<accession>A0A5K7S9W2</accession>
<dbReference type="Proteomes" id="UP001193389">
    <property type="component" value="Chromosome"/>
</dbReference>